<evidence type="ECO:0000313" key="2">
    <source>
        <dbReference type="RefSeq" id="XP_022635194.1"/>
    </source>
</evidence>
<protein>
    <submittedName>
        <fullName evidence="2">Uncharacterized protein LOC106761698</fullName>
    </submittedName>
</protein>
<dbReference type="GeneID" id="106761698"/>
<reference evidence="2" key="2">
    <citation type="submission" date="2025-08" db="UniProtKB">
        <authorList>
            <consortium name="RefSeq"/>
        </authorList>
    </citation>
    <scope>IDENTIFICATION</scope>
    <source>
        <tissue evidence="2">Leaf</tissue>
    </source>
</reference>
<accession>A0A3Q0EXP4</accession>
<sequence length="155" mass="16915">MPLYFHLNEIPLRALLSSTRATSPFFLFDQSDHQTPWSAIVVLSVHPPSCRHSSSPSFASIVFGEALSKLGGSLTAGVFSPSAASAIVPVAPPPLRCLCCCPLLPRKRLAFFAGGVNSLAFCLYFLQLKDEWTLEFTTMVGRRLRDAVKTVFSPL</sequence>
<gene>
    <name evidence="2" type="primary">LOC106761698</name>
</gene>
<reference evidence="1" key="1">
    <citation type="journal article" date="2014" name="Nat. Commun.">
        <title>Genome sequence of mungbean and insights into evolution within Vigna species.</title>
        <authorList>
            <person name="Kang Y.J."/>
            <person name="Kim S.K."/>
            <person name="Kim M.Y."/>
            <person name="Lestari P."/>
            <person name="Kim K.H."/>
            <person name="Ha B.K."/>
            <person name="Jun T.H."/>
            <person name="Hwang W.J."/>
            <person name="Lee T."/>
            <person name="Lee J."/>
            <person name="Shim S."/>
            <person name="Yoon M.Y."/>
            <person name="Jang Y.E."/>
            <person name="Han K.S."/>
            <person name="Taeprayoon P."/>
            <person name="Yoon N."/>
            <person name="Somta P."/>
            <person name="Tanya P."/>
            <person name="Kim K.S."/>
            <person name="Gwag J.G."/>
            <person name="Moon J.K."/>
            <person name="Lee Y.H."/>
            <person name="Park B.S."/>
            <person name="Bombarely A."/>
            <person name="Doyle J.J."/>
            <person name="Jackson S.A."/>
            <person name="Schafleitner R."/>
            <person name="Srinives P."/>
            <person name="Varshney R.K."/>
            <person name="Lee S.H."/>
        </authorList>
    </citation>
    <scope>NUCLEOTIDE SEQUENCE [LARGE SCALE GENOMIC DNA]</scope>
    <source>
        <strain evidence="1">cv. VC1973A</strain>
    </source>
</reference>
<dbReference type="KEGG" id="vra:106761698"/>
<dbReference type="AlphaFoldDB" id="A0A3Q0EXP4"/>
<keyword evidence="1" id="KW-1185">Reference proteome</keyword>
<dbReference type="Proteomes" id="UP000087766">
    <property type="component" value="Chromosome 1"/>
</dbReference>
<evidence type="ECO:0000313" key="1">
    <source>
        <dbReference type="Proteomes" id="UP000087766"/>
    </source>
</evidence>
<name>A0A3Q0EXP4_VIGRR</name>
<dbReference type="RefSeq" id="XP_022635194.1">
    <property type="nucleotide sequence ID" value="XM_022779473.1"/>
</dbReference>
<proteinExistence type="predicted"/>
<organism evidence="1 2">
    <name type="scientific">Vigna radiata var. radiata</name>
    <name type="common">Mung bean</name>
    <name type="synonym">Phaseolus aureus</name>
    <dbReference type="NCBI Taxonomy" id="3916"/>
    <lineage>
        <taxon>Eukaryota</taxon>
        <taxon>Viridiplantae</taxon>
        <taxon>Streptophyta</taxon>
        <taxon>Embryophyta</taxon>
        <taxon>Tracheophyta</taxon>
        <taxon>Spermatophyta</taxon>
        <taxon>Magnoliopsida</taxon>
        <taxon>eudicotyledons</taxon>
        <taxon>Gunneridae</taxon>
        <taxon>Pentapetalae</taxon>
        <taxon>rosids</taxon>
        <taxon>fabids</taxon>
        <taxon>Fabales</taxon>
        <taxon>Fabaceae</taxon>
        <taxon>Papilionoideae</taxon>
        <taxon>50 kb inversion clade</taxon>
        <taxon>NPAAA clade</taxon>
        <taxon>indigoferoid/millettioid clade</taxon>
        <taxon>Phaseoleae</taxon>
        <taxon>Vigna</taxon>
    </lineage>
</organism>